<dbReference type="InterPro" id="IPR008271">
    <property type="entry name" value="Ser/Thr_kinase_AS"/>
</dbReference>
<dbReference type="GO" id="GO:0005524">
    <property type="term" value="F:ATP binding"/>
    <property type="evidence" value="ECO:0007669"/>
    <property type="project" value="InterPro"/>
</dbReference>
<evidence type="ECO:0000313" key="3">
    <source>
        <dbReference type="EMBL" id="GMF25757.1"/>
    </source>
</evidence>
<organism evidence="3 4">
    <name type="scientific">Phytophthora fragariaefolia</name>
    <dbReference type="NCBI Taxonomy" id="1490495"/>
    <lineage>
        <taxon>Eukaryota</taxon>
        <taxon>Sar</taxon>
        <taxon>Stramenopiles</taxon>
        <taxon>Oomycota</taxon>
        <taxon>Peronosporomycetes</taxon>
        <taxon>Peronosporales</taxon>
        <taxon>Peronosporaceae</taxon>
        <taxon>Phytophthora</taxon>
    </lineage>
</organism>
<evidence type="ECO:0000313" key="4">
    <source>
        <dbReference type="Proteomes" id="UP001165121"/>
    </source>
</evidence>
<dbReference type="PANTHER" id="PTHR44329">
    <property type="entry name" value="SERINE/THREONINE-PROTEIN KINASE TNNI3K-RELATED"/>
    <property type="match status" value="1"/>
</dbReference>
<dbReference type="Pfam" id="PF14200">
    <property type="entry name" value="RicinB_lectin_2"/>
    <property type="match status" value="1"/>
</dbReference>
<dbReference type="OrthoDB" id="1668230at2759"/>
<dbReference type="InterPro" id="IPR035992">
    <property type="entry name" value="Ricin_B-like_lectins"/>
</dbReference>
<dbReference type="InterPro" id="IPR000772">
    <property type="entry name" value="Ricin_B_lectin"/>
</dbReference>
<dbReference type="CDD" id="cd23432">
    <property type="entry name" value="beta-trefoil_Ricin_EndoBetaGal-like"/>
    <property type="match status" value="1"/>
</dbReference>
<feature type="region of interest" description="Disordered" evidence="1">
    <location>
        <begin position="598"/>
        <end position="621"/>
    </location>
</feature>
<dbReference type="SMART" id="SM00220">
    <property type="entry name" value="S_TKc"/>
    <property type="match status" value="1"/>
</dbReference>
<dbReference type="SUPFAM" id="SSF56112">
    <property type="entry name" value="Protein kinase-like (PK-like)"/>
    <property type="match status" value="1"/>
</dbReference>
<proteinExistence type="predicted"/>
<comment type="caution">
    <text evidence="3">The sequence shown here is derived from an EMBL/GenBank/DDBJ whole genome shotgun (WGS) entry which is preliminary data.</text>
</comment>
<dbReference type="PROSITE" id="PS50011">
    <property type="entry name" value="PROTEIN_KINASE_DOM"/>
    <property type="match status" value="1"/>
</dbReference>
<dbReference type="AlphaFoldDB" id="A0A9W6X0P4"/>
<dbReference type="Gene3D" id="1.10.510.10">
    <property type="entry name" value="Transferase(Phosphotransferase) domain 1"/>
    <property type="match status" value="1"/>
</dbReference>
<feature type="domain" description="Protein kinase" evidence="2">
    <location>
        <begin position="321"/>
        <end position="573"/>
    </location>
</feature>
<dbReference type="InterPro" id="IPR011009">
    <property type="entry name" value="Kinase-like_dom_sf"/>
</dbReference>
<dbReference type="PROSITE" id="PS00108">
    <property type="entry name" value="PROTEIN_KINASE_ST"/>
    <property type="match status" value="1"/>
</dbReference>
<keyword evidence="4" id="KW-1185">Reference proteome</keyword>
<dbReference type="PANTHER" id="PTHR44329:SF214">
    <property type="entry name" value="PROTEIN KINASE DOMAIN-CONTAINING PROTEIN"/>
    <property type="match status" value="1"/>
</dbReference>
<dbReference type="InterPro" id="IPR001245">
    <property type="entry name" value="Ser-Thr/Tyr_kinase_cat_dom"/>
</dbReference>
<dbReference type="InterPro" id="IPR000719">
    <property type="entry name" value="Prot_kinase_dom"/>
</dbReference>
<dbReference type="EMBL" id="BSXT01000366">
    <property type="protein sequence ID" value="GMF25757.1"/>
    <property type="molecule type" value="Genomic_DNA"/>
</dbReference>
<sequence length="637" mass="72143">MAPNIVSIMNRHTGMVLEQNAIDNSIQALDSGLDDPTHQWFRIPVGSGYFAYKNVATGKLLDHWNSKKGPGNTVAVSDDVNDPNHHWFETKLGDIYIGLRNRTSRLYIDHYGSREIRTSAEDCSYVERHWCLIWHHQTTDTSEIVTLKNFESGRFVEHSDKVRAVASRGTSTLQHWQRLPTDNDGYFAYKNISTGMVLSMSHHGVEAVDEDVTSATHQWRECDVGGGLVALQNRAYVCMLRQTDEQSIYALNISIHGGRDLWKIERAQPVDLLESKLDQAGGVKVFELDEDPSCDRDNNIFRLGSFDRSNPAWIIRPEEVERQGAAFASGSFGSVYRAKWSHNDVVVKEIEVTSGKEKKRFLKEVKLWSELRHDNIVPFYGASLSQGKFFIVSKLAENGTLTKYLKRVKGVEWRMMFQVAAGLKYLHDHDIIHGDLKGNNIVVSKNGIALLTDFGFSFLDTGSCSVMNMREHLGALQWRAPEFAMNTAERPTFASDIYSLGMCIVAAVNGTEYPWGNSNPAFIRECYQNHEIRVEKPVAMTTNQWHLVKQMIAYDTCDRPSLNNVLEELEQFALDEEYTEKFQANEKIKDNASAHVNVTTSSGDEAEREFPPSTEEQIPSKGVVEKSWSWLSSMIKP</sequence>
<gene>
    <name evidence="3" type="ORF">Pfra01_000469100</name>
</gene>
<name>A0A9W6X0P4_9STRA</name>
<dbReference type="Pfam" id="PF07714">
    <property type="entry name" value="PK_Tyr_Ser-Thr"/>
    <property type="match status" value="1"/>
</dbReference>
<dbReference type="SUPFAM" id="SSF50370">
    <property type="entry name" value="Ricin B-like lectins"/>
    <property type="match status" value="2"/>
</dbReference>
<accession>A0A9W6X0P4</accession>
<dbReference type="CDD" id="cd00161">
    <property type="entry name" value="beta-trefoil_Ricin-like"/>
    <property type="match status" value="1"/>
</dbReference>
<dbReference type="Proteomes" id="UP001165121">
    <property type="component" value="Unassembled WGS sequence"/>
</dbReference>
<reference evidence="3" key="1">
    <citation type="submission" date="2023-04" db="EMBL/GenBank/DDBJ databases">
        <title>Phytophthora fragariaefolia NBRC 109709.</title>
        <authorList>
            <person name="Ichikawa N."/>
            <person name="Sato H."/>
            <person name="Tonouchi N."/>
        </authorList>
    </citation>
    <scope>NUCLEOTIDE SEQUENCE</scope>
    <source>
        <strain evidence="3">NBRC 109709</strain>
    </source>
</reference>
<dbReference type="InterPro" id="IPR051681">
    <property type="entry name" value="Ser/Thr_Kinases-Pseudokinases"/>
</dbReference>
<evidence type="ECO:0000259" key="2">
    <source>
        <dbReference type="PROSITE" id="PS50011"/>
    </source>
</evidence>
<evidence type="ECO:0000256" key="1">
    <source>
        <dbReference type="SAM" id="MobiDB-lite"/>
    </source>
</evidence>
<protein>
    <submittedName>
        <fullName evidence="3">Unnamed protein product</fullName>
    </submittedName>
</protein>
<dbReference type="GO" id="GO:0004674">
    <property type="term" value="F:protein serine/threonine kinase activity"/>
    <property type="evidence" value="ECO:0007669"/>
    <property type="project" value="TreeGrafter"/>
</dbReference>
<dbReference type="Gene3D" id="2.80.10.50">
    <property type="match status" value="2"/>
</dbReference>